<name>A0A7Y6NSP5_9BURK</name>
<evidence type="ECO:0000256" key="1">
    <source>
        <dbReference type="SAM" id="MobiDB-lite"/>
    </source>
</evidence>
<dbReference type="EMBL" id="JABWMJ010000015">
    <property type="protein sequence ID" value="NUZ08620.1"/>
    <property type="molecule type" value="Genomic_DNA"/>
</dbReference>
<sequence>MMIKTRHPEQLIDAMEAMILTADADDLLSAPAGSLAVAALQVQEIARRSLASRNDRDTAAQPRKSGRSARGPGPLMDYLKRLVTARPEVSPNLAAAFAAGKSPSQEEVEALAVELLKTRLSSPKPNRKRQTGGSRG</sequence>
<comment type="caution">
    <text evidence="2">The sequence shown here is derived from an EMBL/GenBank/DDBJ whole genome shotgun (WGS) entry which is preliminary data.</text>
</comment>
<organism evidence="2 3">
    <name type="scientific">Piscinibacter koreensis</name>
    <dbReference type="NCBI Taxonomy" id="2742824"/>
    <lineage>
        <taxon>Bacteria</taxon>
        <taxon>Pseudomonadati</taxon>
        <taxon>Pseudomonadota</taxon>
        <taxon>Betaproteobacteria</taxon>
        <taxon>Burkholderiales</taxon>
        <taxon>Sphaerotilaceae</taxon>
        <taxon>Piscinibacter</taxon>
    </lineage>
</organism>
<evidence type="ECO:0000313" key="2">
    <source>
        <dbReference type="EMBL" id="NUZ08620.1"/>
    </source>
</evidence>
<feature type="region of interest" description="Disordered" evidence="1">
    <location>
        <begin position="48"/>
        <end position="75"/>
    </location>
</feature>
<evidence type="ECO:0000313" key="3">
    <source>
        <dbReference type="Proteomes" id="UP000529637"/>
    </source>
</evidence>
<gene>
    <name evidence="2" type="ORF">HQN59_23020</name>
</gene>
<accession>A0A7Y6NSP5</accession>
<dbReference type="AlphaFoldDB" id="A0A7Y6NSP5"/>
<protein>
    <submittedName>
        <fullName evidence="2">Uncharacterized protein</fullName>
    </submittedName>
</protein>
<reference evidence="2 3" key="1">
    <citation type="submission" date="2020-06" db="EMBL/GenBank/DDBJ databases">
        <title>Schlegella sp. ID0723 isolated from air conditioner.</title>
        <authorList>
            <person name="Kim D.Y."/>
            <person name="Kim D.-U."/>
        </authorList>
    </citation>
    <scope>NUCLEOTIDE SEQUENCE [LARGE SCALE GENOMIC DNA]</scope>
    <source>
        <strain evidence="2 3">ID0723</strain>
    </source>
</reference>
<proteinExistence type="predicted"/>
<feature type="region of interest" description="Disordered" evidence="1">
    <location>
        <begin position="116"/>
        <end position="136"/>
    </location>
</feature>
<dbReference type="RefSeq" id="WP_176071484.1">
    <property type="nucleotide sequence ID" value="NZ_JABWMJ010000015.1"/>
</dbReference>
<dbReference type="Proteomes" id="UP000529637">
    <property type="component" value="Unassembled WGS sequence"/>
</dbReference>
<keyword evidence="3" id="KW-1185">Reference proteome</keyword>